<organism evidence="8 9">
    <name type="scientific">Polynucleobacter duraquae</name>
    <dbReference type="NCBI Taxonomy" id="1835254"/>
    <lineage>
        <taxon>Bacteria</taxon>
        <taxon>Pseudomonadati</taxon>
        <taxon>Pseudomonadota</taxon>
        <taxon>Betaproteobacteria</taxon>
        <taxon>Burkholderiales</taxon>
        <taxon>Burkholderiaceae</taxon>
        <taxon>Polynucleobacter</taxon>
    </lineage>
</organism>
<comment type="similarity">
    <text evidence="2 6">Belongs to the dTDP-4-dehydrorhamnose reductase family.</text>
</comment>
<dbReference type="PATRIC" id="fig|576611.7.peg.265"/>
<dbReference type="HOGENOM" id="CLU_045518_1_0_4"/>
<dbReference type="PANTHER" id="PTHR10491">
    <property type="entry name" value="DTDP-4-DEHYDRORHAMNOSE REDUCTASE"/>
    <property type="match status" value="1"/>
</dbReference>
<dbReference type="InterPro" id="IPR029903">
    <property type="entry name" value="RmlD-like-bd"/>
</dbReference>
<evidence type="ECO:0000256" key="2">
    <source>
        <dbReference type="ARBA" id="ARBA00010944"/>
    </source>
</evidence>
<dbReference type="OrthoDB" id="9803892at2"/>
<gene>
    <name evidence="8" type="ORF">CL55_00002630</name>
</gene>
<comment type="cofactor">
    <cofactor evidence="6">
        <name>Mg(2+)</name>
        <dbReference type="ChEBI" id="CHEBI:18420"/>
    </cofactor>
    <text evidence="6">Binds 1 Mg(2+) ion per monomer.</text>
</comment>
<dbReference type="CDD" id="cd05254">
    <property type="entry name" value="dTDP_HR_like_SDR_e"/>
    <property type="match status" value="1"/>
</dbReference>
<dbReference type="GO" id="GO:0005829">
    <property type="term" value="C:cytosol"/>
    <property type="evidence" value="ECO:0007669"/>
    <property type="project" value="TreeGrafter"/>
</dbReference>
<dbReference type="Gene3D" id="3.40.50.720">
    <property type="entry name" value="NAD(P)-binding Rossmann-like Domain"/>
    <property type="match status" value="1"/>
</dbReference>
<evidence type="ECO:0000313" key="8">
    <source>
        <dbReference type="EMBL" id="AKD24596.1"/>
    </source>
</evidence>
<proteinExistence type="inferred from homology"/>
<dbReference type="GO" id="GO:0008831">
    <property type="term" value="F:dTDP-4-dehydrorhamnose reductase activity"/>
    <property type="evidence" value="ECO:0007669"/>
    <property type="project" value="UniProtKB-EC"/>
</dbReference>
<evidence type="ECO:0000259" key="7">
    <source>
        <dbReference type="Pfam" id="PF04321"/>
    </source>
</evidence>
<comment type="pathway">
    <text evidence="1 6">Carbohydrate biosynthesis; dTDP-L-rhamnose biosynthesis.</text>
</comment>
<dbReference type="STRING" id="1835254.CL55_00002630"/>
<dbReference type="SUPFAM" id="SSF51735">
    <property type="entry name" value="NAD(P)-binding Rossmann-fold domains"/>
    <property type="match status" value="1"/>
</dbReference>
<evidence type="ECO:0000256" key="4">
    <source>
        <dbReference type="ARBA" id="ARBA00017099"/>
    </source>
</evidence>
<reference evidence="8 9" key="1">
    <citation type="submission" date="2014-03" db="EMBL/GenBank/DDBJ databases">
        <title>Genome of Polynucleobacter strain MWH-MoK4.</title>
        <authorList>
            <person name="Hahn M.W."/>
        </authorList>
    </citation>
    <scope>NUCLEOTIDE SEQUENCE [LARGE SCALE GENOMIC DNA]</scope>
    <source>
        <strain evidence="8 9">MWH-MoK4</strain>
    </source>
</reference>
<dbReference type="InterPro" id="IPR005913">
    <property type="entry name" value="dTDP_dehydrorham_reduct"/>
</dbReference>
<evidence type="ECO:0000256" key="5">
    <source>
        <dbReference type="ARBA" id="ARBA00048200"/>
    </source>
</evidence>
<dbReference type="EC" id="1.1.1.133" evidence="3 6"/>
<evidence type="ECO:0000256" key="3">
    <source>
        <dbReference type="ARBA" id="ARBA00012929"/>
    </source>
</evidence>
<dbReference type="RefSeq" id="WP_046329537.1">
    <property type="nucleotide sequence ID" value="NZ_CP007501.1"/>
</dbReference>
<dbReference type="AlphaFoldDB" id="A0A0E3ZIN3"/>
<feature type="domain" description="RmlD-like substrate binding" evidence="7">
    <location>
        <begin position="1"/>
        <end position="293"/>
    </location>
</feature>
<evidence type="ECO:0000256" key="1">
    <source>
        <dbReference type="ARBA" id="ARBA00004781"/>
    </source>
</evidence>
<dbReference type="EMBL" id="CP007501">
    <property type="protein sequence ID" value="AKD24596.1"/>
    <property type="molecule type" value="Genomic_DNA"/>
</dbReference>
<dbReference type="InterPro" id="IPR036291">
    <property type="entry name" value="NAD(P)-bd_dom_sf"/>
</dbReference>
<keyword evidence="6 8" id="KW-0560">Oxidoreductase</keyword>
<evidence type="ECO:0000313" key="9">
    <source>
        <dbReference type="Proteomes" id="UP000061135"/>
    </source>
</evidence>
<name>A0A0E3ZIN3_9BURK</name>
<dbReference type="Pfam" id="PF04321">
    <property type="entry name" value="RmlD_sub_bind"/>
    <property type="match status" value="1"/>
</dbReference>
<dbReference type="GO" id="GO:0019305">
    <property type="term" value="P:dTDP-rhamnose biosynthetic process"/>
    <property type="evidence" value="ECO:0007669"/>
    <property type="project" value="UniProtKB-UniPathway"/>
</dbReference>
<accession>A0A0E3ZIN3</accession>
<dbReference type="KEGG" id="pdq:CL55_00002630"/>
<keyword evidence="6" id="KW-0521">NADP</keyword>
<evidence type="ECO:0000256" key="6">
    <source>
        <dbReference type="RuleBase" id="RU364082"/>
    </source>
</evidence>
<comment type="function">
    <text evidence="6">Catalyzes the reduction of dTDP-6-deoxy-L-lyxo-4-hexulose to yield dTDP-L-rhamnose.</text>
</comment>
<protein>
    <recommendedName>
        <fullName evidence="4 6">dTDP-4-dehydrorhamnose reductase</fullName>
        <ecNumber evidence="3 6">1.1.1.133</ecNumber>
    </recommendedName>
</protein>
<sequence>MKILVFGKDGQLGKAFHAALSDCNLGLAKQLNIQYLGRSQCDLTSEQAIANMLDQFGPELIINASAYTAVDKAETEADLAFAVNARAPELMARYAAQYGATFLHFSTDYVFDGEKYGFYLENDLRNPLGVYGKSKMAGEEAIAKAFSKVANQLPGVGSQYAILRTSWVYGDGGNFIRTILRLAKDREELKVIEDQYGVPASAQWLAQVSLNLVMYSHGALREFPSGIYHAVPAGETSWHGLASLAVQAALEAGAALKLTPKAIKPIPAIEYPLPASRPMNSRMSTDKLHQVFEGRGDMSKLRLLNKPWDEAVRVYVHNVVQDGLN</sequence>
<keyword evidence="9" id="KW-1185">Reference proteome</keyword>
<dbReference type="NCBIfam" id="TIGR01214">
    <property type="entry name" value="rmlD"/>
    <property type="match status" value="1"/>
</dbReference>
<dbReference type="UniPathway" id="UPA00124"/>
<dbReference type="Gene3D" id="3.90.25.10">
    <property type="entry name" value="UDP-galactose 4-epimerase, domain 1"/>
    <property type="match status" value="1"/>
</dbReference>
<comment type="catalytic activity">
    <reaction evidence="5 6">
        <text>dTDP-beta-L-rhamnose + NADP(+) = dTDP-4-dehydro-beta-L-rhamnose + NADPH + H(+)</text>
        <dbReference type="Rhea" id="RHEA:21796"/>
        <dbReference type="ChEBI" id="CHEBI:15378"/>
        <dbReference type="ChEBI" id="CHEBI:57510"/>
        <dbReference type="ChEBI" id="CHEBI:57783"/>
        <dbReference type="ChEBI" id="CHEBI:58349"/>
        <dbReference type="ChEBI" id="CHEBI:62830"/>
        <dbReference type="EC" id="1.1.1.133"/>
    </reaction>
</comment>
<dbReference type="PANTHER" id="PTHR10491:SF4">
    <property type="entry name" value="METHIONINE ADENOSYLTRANSFERASE 2 SUBUNIT BETA"/>
    <property type="match status" value="1"/>
</dbReference>
<dbReference type="Proteomes" id="UP000061135">
    <property type="component" value="Chromosome"/>
</dbReference>